<dbReference type="EMBL" id="KT970646">
    <property type="protein sequence ID" value="ALO79959.1"/>
    <property type="molecule type" value="Genomic_DNA"/>
</dbReference>
<keyword evidence="1" id="KW-0472">Membrane</keyword>
<organism evidence="2 3">
    <name type="scientific">Bacillus phage phiS58</name>
    <dbReference type="NCBI Taxonomy" id="1643327"/>
    <lineage>
        <taxon>Viruses</taxon>
        <taxon>Duplodnaviria</taxon>
        <taxon>Heunggongvirae</taxon>
        <taxon>Uroviricota</taxon>
        <taxon>Caudoviricetes</taxon>
        <taxon>Waukeshavirus</taxon>
        <taxon>Waukeshavirus waukesha92</taxon>
    </lineage>
</organism>
<dbReference type="Proteomes" id="UP000223661">
    <property type="component" value="Segment"/>
</dbReference>
<protein>
    <submittedName>
        <fullName evidence="2">Uncharacterized protein</fullName>
    </submittedName>
</protein>
<name>A0A0S2MVN7_9CAUD</name>
<feature type="transmembrane region" description="Helical" evidence="1">
    <location>
        <begin position="6"/>
        <end position="23"/>
    </location>
</feature>
<keyword evidence="1" id="KW-1133">Transmembrane helix</keyword>
<sequence length="30" mass="3438">MGYTFIFLLGWIIGLITGLLEKINRKIKGE</sequence>
<accession>A0A0S2MVN7</accession>
<reference evidence="2 3" key="1">
    <citation type="submission" date="2015-10" db="EMBL/GenBank/DDBJ databases">
        <title>Whole Genome sequencing of Bacillus ACT Group Temperature Bacteriophages.</title>
        <authorList>
            <person name="Fouts D.E."/>
            <person name="Rasko D.A."/>
            <person name="Cer R.R."/>
            <person name="Jiang L."/>
            <person name="Fedorova N.B."/>
            <person name="Shvartsbeyn A."/>
            <person name="Read T.D."/>
            <person name="Gill S.R."/>
            <person name="Klumpp J."/>
            <person name="Calendar R."/>
        </authorList>
    </citation>
    <scope>NUCLEOTIDE SEQUENCE [LARGE SCALE GENOMIC DNA]</scope>
</reference>
<evidence type="ECO:0000313" key="2">
    <source>
        <dbReference type="EMBL" id="ALO79959.1"/>
    </source>
</evidence>
<proteinExistence type="predicted"/>
<evidence type="ECO:0000313" key="3">
    <source>
        <dbReference type="Proteomes" id="UP000223661"/>
    </source>
</evidence>
<evidence type="ECO:0000256" key="1">
    <source>
        <dbReference type="SAM" id="Phobius"/>
    </source>
</evidence>
<gene>
    <name evidence="2" type="ORF">XO29_0057</name>
</gene>
<keyword evidence="1" id="KW-0812">Transmembrane</keyword>